<evidence type="ECO:0000256" key="1">
    <source>
        <dbReference type="SAM" id="MobiDB-lite"/>
    </source>
</evidence>
<dbReference type="SUPFAM" id="SSF48371">
    <property type="entry name" value="ARM repeat"/>
    <property type="match status" value="1"/>
</dbReference>
<dbReference type="GO" id="GO:0008093">
    <property type="term" value="F:cytoskeletal anchor activity"/>
    <property type="evidence" value="ECO:0007669"/>
    <property type="project" value="TreeGrafter"/>
</dbReference>
<dbReference type="WBParaSite" id="L893_g950.t1">
    <property type="protein sequence ID" value="L893_g950.t1"/>
    <property type="gene ID" value="L893_g950"/>
</dbReference>
<dbReference type="GO" id="GO:0000132">
    <property type="term" value="P:establishment of mitotic spindle orientation"/>
    <property type="evidence" value="ECO:0007669"/>
    <property type="project" value="TreeGrafter"/>
</dbReference>
<organism evidence="3 4">
    <name type="scientific">Steinernema glaseri</name>
    <dbReference type="NCBI Taxonomy" id="37863"/>
    <lineage>
        <taxon>Eukaryota</taxon>
        <taxon>Metazoa</taxon>
        <taxon>Ecdysozoa</taxon>
        <taxon>Nematoda</taxon>
        <taxon>Chromadorea</taxon>
        <taxon>Rhabditida</taxon>
        <taxon>Tylenchina</taxon>
        <taxon>Panagrolaimomorpha</taxon>
        <taxon>Strongyloidoidea</taxon>
        <taxon>Steinernematidae</taxon>
        <taxon>Steinernema</taxon>
    </lineage>
</organism>
<dbReference type="InterPro" id="IPR045789">
    <property type="entry name" value="Insc_C"/>
</dbReference>
<reference evidence="4" key="1">
    <citation type="submission" date="2016-11" db="UniProtKB">
        <authorList>
            <consortium name="WormBaseParasite"/>
        </authorList>
    </citation>
    <scope>IDENTIFICATION</scope>
</reference>
<protein>
    <submittedName>
        <fullName evidence="4">Insc_C domain-containing protein</fullName>
    </submittedName>
</protein>
<sequence length="662" mass="73070">MDLAEPPFVELGSKNDRSVHPSFGHLRPCQQQWLSELAQSTELECMSILYAKSLLASYPNSCRTADSSNHGSTDVAPNGPAKPIRSMGRISTSQMPAIIDEPDATVLQNLPGYISDSRSDSYLSSGSISILTPRDRSTIIMNDTDEFPTNSIVRRRSGHSAQRPPSYSQAIIRRHTTIRESFGKAIDQSGSPSCSQCNLNIPSSMCSVEHKTSVSPSSYHSGDSSIDSGQCSGDMDLHKSRIDHDQSSQCSSEFQHYVTANLPSYARMASTMDHVLRASSAIYTLTKGNSEENKLEITKKTTVLIEIMRASPCAQFSSSKEIALVQEGVKKLKEEKGYSFSHFAILVRNMVEMILQIFSRIICHFLAEAVNKDRLLVIALEHLIHLLLFGDELCLEAIKHSGIDYLLSLGRMSTTPADTMRLILRTLAVLCGVPKGTLKLLALGGLDWIIDLLCTGATTCAVEAAGVLTQLTKPGNPYVKDRVPLKQVIGRLTDLIDECSCSESLLLCTAALYNLSFYSNGAIDILYHKNIIFHIFSAYNRPGLNSIFVQEQIVSILFRLAASGYEESLIAQSSIPFLLQMLVVAEQRYPDYTSRIRYKSAVCIGILAASKRGLEALYMNNAIDVLNEVLDYENDHHSTSFSMICSNIRDRLENTYQIESAV</sequence>
<dbReference type="GO" id="GO:0045179">
    <property type="term" value="C:apical cortex"/>
    <property type="evidence" value="ECO:0007669"/>
    <property type="project" value="TreeGrafter"/>
</dbReference>
<dbReference type="Gene3D" id="6.20.200.10">
    <property type="entry name" value="Inscuteable LGN-binding domain"/>
    <property type="match status" value="1"/>
</dbReference>
<dbReference type="GO" id="GO:0008356">
    <property type="term" value="P:asymmetric cell division"/>
    <property type="evidence" value="ECO:0007669"/>
    <property type="project" value="InterPro"/>
</dbReference>
<dbReference type="Proteomes" id="UP000095287">
    <property type="component" value="Unplaced"/>
</dbReference>
<dbReference type="InterPro" id="IPR016024">
    <property type="entry name" value="ARM-type_fold"/>
</dbReference>
<feature type="region of interest" description="Disordered" evidence="1">
    <location>
        <begin position="62"/>
        <end position="85"/>
    </location>
</feature>
<dbReference type="InterPro" id="IPR039921">
    <property type="entry name" value="Inscuteable"/>
</dbReference>
<feature type="compositionally biased region" description="Polar residues" evidence="1">
    <location>
        <begin position="62"/>
        <end position="72"/>
    </location>
</feature>
<dbReference type="Pfam" id="PF19427">
    <property type="entry name" value="Insc_C"/>
    <property type="match status" value="1"/>
</dbReference>
<dbReference type="AlphaFoldDB" id="A0A1I8AU39"/>
<evidence type="ECO:0000313" key="3">
    <source>
        <dbReference type="Proteomes" id="UP000095287"/>
    </source>
</evidence>
<feature type="domain" description="Protein inscuteable homologue C-terminal" evidence="2">
    <location>
        <begin position="295"/>
        <end position="585"/>
    </location>
</feature>
<accession>A0A1I8AU39</accession>
<dbReference type="PANTHER" id="PTHR21386">
    <property type="entry name" value="INSCUTEABLE"/>
    <property type="match status" value="1"/>
</dbReference>
<dbReference type="GO" id="GO:0009786">
    <property type="term" value="P:regulation of asymmetric cell division"/>
    <property type="evidence" value="ECO:0007669"/>
    <property type="project" value="TreeGrafter"/>
</dbReference>
<dbReference type="Gene3D" id="1.25.10.10">
    <property type="entry name" value="Leucine-rich Repeat Variant"/>
    <property type="match status" value="1"/>
</dbReference>
<evidence type="ECO:0000313" key="4">
    <source>
        <dbReference type="WBParaSite" id="L893_g950.t1"/>
    </source>
</evidence>
<dbReference type="InterPro" id="IPR011989">
    <property type="entry name" value="ARM-like"/>
</dbReference>
<name>A0A1I8AU39_9BILA</name>
<dbReference type="InterPro" id="IPR038205">
    <property type="entry name" value="INSC_LBD_sf"/>
</dbReference>
<evidence type="ECO:0000259" key="2">
    <source>
        <dbReference type="Pfam" id="PF19427"/>
    </source>
</evidence>
<dbReference type="PANTHER" id="PTHR21386:SF0">
    <property type="entry name" value="PROTEIN INSCUTEABLE HOMOLOG"/>
    <property type="match status" value="1"/>
</dbReference>
<dbReference type="GO" id="GO:0045176">
    <property type="term" value="P:apical protein localization"/>
    <property type="evidence" value="ECO:0007669"/>
    <property type="project" value="TreeGrafter"/>
</dbReference>
<keyword evidence="3" id="KW-1185">Reference proteome</keyword>
<proteinExistence type="predicted"/>